<evidence type="ECO:0000313" key="1">
    <source>
        <dbReference type="EMBL" id="KAA3479588.1"/>
    </source>
</evidence>
<protein>
    <submittedName>
        <fullName evidence="1">LINE-1 reverse transcriptase isogeny</fullName>
    </submittedName>
</protein>
<dbReference type="GO" id="GO:0003964">
    <property type="term" value="F:RNA-directed DNA polymerase activity"/>
    <property type="evidence" value="ECO:0007669"/>
    <property type="project" value="UniProtKB-KW"/>
</dbReference>
<name>A0A5B6WEK6_9ROSI</name>
<keyword evidence="1" id="KW-0548">Nucleotidyltransferase</keyword>
<gene>
    <name evidence="1" type="ORF">EPI10_020086</name>
</gene>
<keyword evidence="2" id="KW-1185">Reference proteome</keyword>
<dbReference type="EMBL" id="SMMG02000003">
    <property type="protein sequence ID" value="KAA3479588.1"/>
    <property type="molecule type" value="Genomic_DNA"/>
</dbReference>
<dbReference type="Proteomes" id="UP000325315">
    <property type="component" value="Unassembled WGS sequence"/>
</dbReference>
<comment type="caution">
    <text evidence="1">The sequence shown here is derived from an EMBL/GenBank/DDBJ whole genome shotgun (WGS) entry which is preliminary data.</text>
</comment>
<keyword evidence="1" id="KW-0695">RNA-directed DNA polymerase</keyword>
<proteinExistence type="predicted"/>
<keyword evidence="1" id="KW-0808">Transferase</keyword>
<evidence type="ECO:0000313" key="2">
    <source>
        <dbReference type="Proteomes" id="UP000325315"/>
    </source>
</evidence>
<accession>A0A5B6WEK6</accession>
<dbReference type="OrthoDB" id="1936608at2759"/>
<dbReference type="AlphaFoldDB" id="A0A5B6WEK6"/>
<organism evidence="1 2">
    <name type="scientific">Gossypium australe</name>
    <dbReference type="NCBI Taxonomy" id="47621"/>
    <lineage>
        <taxon>Eukaryota</taxon>
        <taxon>Viridiplantae</taxon>
        <taxon>Streptophyta</taxon>
        <taxon>Embryophyta</taxon>
        <taxon>Tracheophyta</taxon>
        <taxon>Spermatophyta</taxon>
        <taxon>Magnoliopsida</taxon>
        <taxon>eudicotyledons</taxon>
        <taxon>Gunneridae</taxon>
        <taxon>Pentapetalae</taxon>
        <taxon>rosids</taxon>
        <taxon>malvids</taxon>
        <taxon>Malvales</taxon>
        <taxon>Malvaceae</taxon>
        <taxon>Malvoideae</taxon>
        <taxon>Gossypium</taxon>
    </lineage>
</organism>
<sequence length="70" mass="7930">MRLASREGTIKGVKVCRRGPSITHLLFADDCILFGDATERGAQNLKTILREYEYVQPILARMYSNNEGNK</sequence>
<reference evidence="2" key="1">
    <citation type="journal article" date="2019" name="Plant Biotechnol. J.">
        <title>Genome sequencing of the Australian wild diploid species Gossypium australe highlights disease resistance and delayed gland morphogenesis.</title>
        <authorList>
            <person name="Cai Y."/>
            <person name="Cai X."/>
            <person name="Wang Q."/>
            <person name="Wang P."/>
            <person name="Zhang Y."/>
            <person name="Cai C."/>
            <person name="Xu Y."/>
            <person name="Wang K."/>
            <person name="Zhou Z."/>
            <person name="Wang C."/>
            <person name="Geng S."/>
            <person name="Li B."/>
            <person name="Dong Q."/>
            <person name="Hou Y."/>
            <person name="Wang H."/>
            <person name="Ai P."/>
            <person name="Liu Z."/>
            <person name="Yi F."/>
            <person name="Sun M."/>
            <person name="An G."/>
            <person name="Cheng J."/>
            <person name="Zhang Y."/>
            <person name="Shi Q."/>
            <person name="Xie Y."/>
            <person name="Shi X."/>
            <person name="Chang Y."/>
            <person name="Huang F."/>
            <person name="Chen Y."/>
            <person name="Hong S."/>
            <person name="Mi L."/>
            <person name="Sun Q."/>
            <person name="Zhang L."/>
            <person name="Zhou B."/>
            <person name="Peng R."/>
            <person name="Zhang X."/>
            <person name="Liu F."/>
        </authorList>
    </citation>
    <scope>NUCLEOTIDE SEQUENCE [LARGE SCALE GENOMIC DNA]</scope>
    <source>
        <strain evidence="2">cv. PA1801</strain>
    </source>
</reference>